<keyword evidence="14" id="KW-0175">Coiled coil</keyword>
<dbReference type="PROSITE" id="PS50011">
    <property type="entry name" value="PROTEIN_KINASE_DOM"/>
    <property type="match status" value="1"/>
</dbReference>
<keyword evidence="12 17" id="KW-0067">ATP-binding</keyword>
<dbReference type="GO" id="GO:0005886">
    <property type="term" value="C:plasma membrane"/>
    <property type="evidence" value="ECO:0007669"/>
    <property type="project" value="Ensembl"/>
</dbReference>
<evidence type="ECO:0000256" key="12">
    <source>
        <dbReference type="ARBA" id="ARBA00022840"/>
    </source>
</evidence>
<evidence type="ECO:0000313" key="21">
    <source>
        <dbReference type="Ensembl" id="ENSMSIP00000005336.1"/>
    </source>
</evidence>
<evidence type="ECO:0000256" key="4">
    <source>
        <dbReference type="ARBA" id="ARBA00012513"/>
    </source>
</evidence>
<dbReference type="GO" id="GO:0005524">
    <property type="term" value="F:ATP binding"/>
    <property type="evidence" value="ECO:0007669"/>
    <property type="project" value="UniProtKB-UniRule"/>
</dbReference>
<keyword evidence="11" id="KW-0418">Kinase</keyword>
<evidence type="ECO:0000256" key="9">
    <source>
        <dbReference type="ARBA" id="ARBA00022723"/>
    </source>
</evidence>
<dbReference type="GO" id="GO:0010657">
    <property type="term" value="P:muscle cell apoptotic process"/>
    <property type="evidence" value="ECO:0007669"/>
    <property type="project" value="Ensembl"/>
</dbReference>
<reference evidence="21" key="2">
    <citation type="submission" date="2025-09" db="UniProtKB">
        <authorList>
            <consortium name="Ensembl"/>
        </authorList>
    </citation>
    <scope>IDENTIFICATION</scope>
</reference>
<dbReference type="PROSITE" id="PS51285">
    <property type="entry name" value="AGC_KINASE_CTER"/>
    <property type="match status" value="1"/>
</dbReference>
<dbReference type="Ensembl" id="ENSMSIT00000006749.1">
    <property type="protein sequence ID" value="ENSMSIP00000005336.1"/>
    <property type="gene ID" value="ENSMSIG00000004700.1"/>
</dbReference>
<reference evidence="21" key="1">
    <citation type="submission" date="2025-08" db="UniProtKB">
        <authorList>
            <consortium name="Ensembl"/>
        </authorList>
    </citation>
    <scope>IDENTIFICATION</scope>
</reference>
<dbReference type="GO" id="GO:0008016">
    <property type="term" value="P:regulation of heart contraction"/>
    <property type="evidence" value="ECO:0007669"/>
    <property type="project" value="Ensembl"/>
</dbReference>
<dbReference type="SMART" id="SM00220">
    <property type="entry name" value="S_TKc"/>
    <property type="match status" value="1"/>
</dbReference>
<dbReference type="GO" id="GO:0014853">
    <property type="term" value="P:regulation of excitatory postsynaptic membrane potential involved in skeletal muscle contraction"/>
    <property type="evidence" value="ECO:0007669"/>
    <property type="project" value="Ensembl"/>
</dbReference>
<dbReference type="GeneTree" id="ENSGT00940000162019"/>
<evidence type="ECO:0000256" key="11">
    <source>
        <dbReference type="ARBA" id="ARBA00022777"/>
    </source>
</evidence>
<dbReference type="InterPro" id="IPR017441">
    <property type="entry name" value="Protein_kinase_ATP_BS"/>
</dbReference>
<feature type="binding site" evidence="17">
    <location>
        <position position="100"/>
    </location>
    <ligand>
        <name>ATP</name>
        <dbReference type="ChEBI" id="CHEBI:30616"/>
    </ligand>
</feature>
<protein>
    <recommendedName>
        <fullName evidence="4">non-specific serine/threonine protein kinase</fullName>
        <ecNumber evidence="4">2.7.11.1</ecNumber>
    </recommendedName>
</protein>
<dbReference type="GO" id="GO:0033017">
    <property type="term" value="C:sarcoplasmic reticulum membrane"/>
    <property type="evidence" value="ECO:0007669"/>
    <property type="project" value="Ensembl"/>
</dbReference>
<evidence type="ECO:0000256" key="16">
    <source>
        <dbReference type="ARBA" id="ARBA00048679"/>
    </source>
</evidence>
<comment type="similarity">
    <text evidence="3">Belongs to the protein kinase superfamily. AGC Ser/Thr protein kinase family. DMPK subfamily.</text>
</comment>
<evidence type="ECO:0000256" key="3">
    <source>
        <dbReference type="ARBA" id="ARBA00005719"/>
    </source>
</evidence>
<keyword evidence="22" id="KW-1185">Reference proteome</keyword>
<dbReference type="InterPro" id="IPR050839">
    <property type="entry name" value="Rho-assoc_Ser/Thr_Kinase"/>
</dbReference>
<comment type="cofactor">
    <cofactor evidence="1">
        <name>Mg(2+)</name>
        <dbReference type="ChEBI" id="CHEBI:18420"/>
    </cofactor>
</comment>
<dbReference type="PANTHER" id="PTHR22988:SF79">
    <property type="entry name" value="LOW QUALITY PROTEIN: MYOTONIN-PROTEIN KINASE"/>
    <property type="match status" value="1"/>
</dbReference>
<dbReference type="InterPro" id="IPR000961">
    <property type="entry name" value="AGC-kinase_C"/>
</dbReference>
<dbReference type="GO" id="GO:0014722">
    <property type="term" value="P:regulation of skeletal muscle contraction by calcium ion signaling"/>
    <property type="evidence" value="ECO:0007669"/>
    <property type="project" value="Ensembl"/>
</dbReference>
<name>A0A8C6GG39_MUSSI</name>
<keyword evidence="7" id="KW-0597">Phosphoprotein</keyword>
<dbReference type="GO" id="GO:0031032">
    <property type="term" value="P:actomyosin structure organization"/>
    <property type="evidence" value="ECO:0007669"/>
    <property type="project" value="TreeGrafter"/>
</dbReference>
<evidence type="ECO:0000256" key="10">
    <source>
        <dbReference type="ARBA" id="ARBA00022741"/>
    </source>
</evidence>
<evidence type="ECO:0000256" key="13">
    <source>
        <dbReference type="ARBA" id="ARBA00022842"/>
    </source>
</evidence>
<dbReference type="GO" id="GO:0004674">
    <property type="term" value="F:protein serine/threonine kinase activity"/>
    <property type="evidence" value="ECO:0007669"/>
    <property type="project" value="UniProtKB-KW"/>
</dbReference>
<sequence>MSAEVRLRQLQQLVLDPGFLGLEPLLDLLLGVHQELGASHLAQDKYVADFLQWVEPIAARLKEVRLQRDDFEILKVIGRGAFSEVAVVKMKQTGQVYAMKIMNKWDMLKRGEVSCFREERDVLVKGDRRWITQLHFAFQDENYLYLVMEYYVGGDLLTLLSKFGERIPTEMARFYLAEIVMAIDSVHRLGYVHRDIKPDNILLDRCGHIRLADFGSCLKLQPDGLVRSLVAVGTPDYLSPEILQAVGGGPGAGSYGPECDWWALGVFAYEMFYGQTPFYADSTAETYAKIVHYREHLSLPLADTVVPEEAQDLIRGLLCPAEIRLGRGGAGDFQKHPFFFGLDWEGLRDSVPPFTPDFEGATDTCNFDVVEDRLTAMVSGGGETLSDMQEDMPLGVRLPFVGYSYCCMAFRDNQVPDPTPMELEALQLPVSDLQGLDLQPPVSPPDQVAEEADLVALPAPAAEAETTVTLQQLQEALEEEVLTRQSLSRELEAIRTANQNFSRSGSRCWGEGRGEQQPSQSPHRIGRLTPLSFPANYRRPRSGTGTWRRMFGSYRNGWRCCRPQEPQASPSPASSQGGTGWRWGACWVCEPSGQGRSPGWGTAAAPLPFSSVLHTPYTSLFSFQPSRGSPVPGPRIHLPM</sequence>
<dbReference type="FunFam" id="3.30.200.20:FF:000017">
    <property type="entry name" value="Non-specific serine/threonine protein kinase"/>
    <property type="match status" value="1"/>
</dbReference>
<evidence type="ECO:0000259" key="19">
    <source>
        <dbReference type="PROSITE" id="PS50011"/>
    </source>
</evidence>
<comment type="subcellular location">
    <subcellularLocation>
        <location evidence="2">Cytoplasm</location>
    </subcellularLocation>
</comment>
<organism evidence="21 22">
    <name type="scientific">Mus spicilegus</name>
    <name type="common">Mound-building mouse</name>
    <dbReference type="NCBI Taxonomy" id="10103"/>
    <lineage>
        <taxon>Eukaryota</taxon>
        <taxon>Metazoa</taxon>
        <taxon>Chordata</taxon>
        <taxon>Craniata</taxon>
        <taxon>Vertebrata</taxon>
        <taxon>Euteleostomi</taxon>
        <taxon>Mammalia</taxon>
        <taxon>Eutheria</taxon>
        <taxon>Euarchontoglires</taxon>
        <taxon>Glires</taxon>
        <taxon>Rodentia</taxon>
        <taxon>Myomorpha</taxon>
        <taxon>Muroidea</taxon>
        <taxon>Muridae</taxon>
        <taxon>Murinae</taxon>
        <taxon>Mus</taxon>
        <taxon>Mus</taxon>
    </lineage>
</organism>
<evidence type="ECO:0000259" key="20">
    <source>
        <dbReference type="PROSITE" id="PS51285"/>
    </source>
</evidence>
<dbReference type="GO" id="GO:0005856">
    <property type="term" value="C:cytoskeleton"/>
    <property type="evidence" value="ECO:0007669"/>
    <property type="project" value="TreeGrafter"/>
</dbReference>
<dbReference type="EC" id="2.7.11.1" evidence="4"/>
<dbReference type="GO" id="GO:0006998">
    <property type="term" value="P:nuclear envelope organization"/>
    <property type="evidence" value="ECO:0007669"/>
    <property type="project" value="Ensembl"/>
</dbReference>
<evidence type="ECO:0000256" key="5">
    <source>
        <dbReference type="ARBA" id="ARBA00022490"/>
    </source>
</evidence>
<evidence type="ECO:0000256" key="18">
    <source>
        <dbReference type="SAM" id="MobiDB-lite"/>
    </source>
</evidence>
<keyword evidence="13" id="KW-0460">Magnesium</keyword>
<accession>A0A8C6GG39</accession>
<keyword evidence="5" id="KW-0963">Cytoplasm</keyword>
<feature type="region of interest" description="Disordered" evidence="18">
    <location>
        <begin position="504"/>
        <end position="539"/>
    </location>
</feature>
<dbReference type="FunFam" id="1.10.510.10:FF:000014">
    <property type="entry name" value="Non-specific serine/threonine protein kinase"/>
    <property type="match status" value="1"/>
</dbReference>
<evidence type="ECO:0000256" key="6">
    <source>
        <dbReference type="ARBA" id="ARBA00022527"/>
    </source>
</evidence>
<dbReference type="SMART" id="SM00133">
    <property type="entry name" value="S_TK_X"/>
    <property type="match status" value="1"/>
</dbReference>
<dbReference type="GO" id="GO:0017020">
    <property type="term" value="F:myosin phosphatase regulator activity"/>
    <property type="evidence" value="ECO:0007669"/>
    <property type="project" value="Ensembl"/>
</dbReference>
<evidence type="ECO:0000256" key="1">
    <source>
        <dbReference type="ARBA" id="ARBA00001946"/>
    </source>
</evidence>
<dbReference type="PANTHER" id="PTHR22988">
    <property type="entry name" value="MYOTONIC DYSTROPHY S/T KINASE-RELATED"/>
    <property type="match status" value="1"/>
</dbReference>
<dbReference type="Gene3D" id="1.10.510.10">
    <property type="entry name" value="Transferase(Phosphotransferase) domain 1"/>
    <property type="match status" value="1"/>
</dbReference>
<dbReference type="Pfam" id="PF08826">
    <property type="entry name" value="DMPK_coil"/>
    <property type="match status" value="1"/>
</dbReference>
<dbReference type="Proteomes" id="UP000694415">
    <property type="component" value="Unplaced"/>
</dbReference>
<keyword evidence="6" id="KW-0723">Serine/threonine-protein kinase</keyword>
<dbReference type="Gene3D" id="3.30.200.20">
    <property type="entry name" value="Phosphorylase Kinase, domain 1"/>
    <property type="match status" value="1"/>
</dbReference>
<dbReference type="GO" id="GO:0046872">
    <property type="term" value="F:metal ion binding"/>
    <property type="evidence" value="ECO:0007669"/>
    <property type="project" value="UniProtKB-KW"/>
</dbReference>
<keyword evidence="8" id="KW-0808">Transferase</keyword>
<dbReference type="GO" id="GO:0051823">
    <property type="term" value="P:regulation of synapse structural plasticity"/>
    <property type="evidence" value="ECO:0007669"/>
    <property type="project" value="Ensembl"/>
</dbReference>
<keyword evidence="9" id="KW-0479">Metal-binding</keyword>
<keyword evidence="10 17" id="KW-0547">Nucleotide-binding</keyword>
<dbReference type="InterPro" id="IPR011009">
    <property type="entry name" value="Kinase-like_dom_sf"/>
</dbReference>
<evidence type="ECO:0000256" key="2">
    <source>
        <dbReference type="ARBA" id="ARBA00004496"/>
    </source>
</evidence>
<comment type="catalytic activity">
    <reaction evidence="16">
        <text>L-seryl-[protein] + ATP = O-phospho-L-seryl-[protein] + ADP + H(+)</text>
        <dbReference type="Rhea" id="RHEA:17989"/>
        <dbReference type="Rhea" id="RHEA-COMP:9863"/>
        <dbReference type="Rhea" id="RHEA-COMP:11604"/>
        <dbReference type="ChEBI" id="CHEBI:15378"/>
        <dbReference type="ChEBI" id="CHEBI:29999"/>
        <dbReference type="ChEBI" id="CHEBI:30616"/>
        <dbReference type="ChEBI" id="CHEBI:83421"/>
        <dbReference type="ChEBI" id="CHEBI:456216"/>
        <dbReference type="EC" id="2.7.11.1"/>
    </reaction>
</comment>
<evidence type="ECO:0000256" key="15">
    <source>
        <dbReference type="ARBA" id="ARBA00047899"/>
    </source>
</evidence>
<dbReference type="InterPro" id="IPR000719">
    <property type="entry name" value="Prot_kinase_dom"/>
</dbReference>
<evidence type="ECO:0000256" key="17">
    <source>
        <dbReference type="PROSITE-ProRule" id="PRU10141"/>
    </source>
</evidence>
<feature type="domain" description="Protein kinase" evidence="19">
    <location>
        <begin position="71"/>
        <end position="339"/>
    </location>
</feature>
<dbReference type="Pfam" id="PF00069">
    <property type="entry name" value="Pkinase"/>
    <property type="match status" value="1"/>
</dbReference>
<dbReference type="GO" id="GO:0005741">
    <property type="term" value="C:mitochondrial outer membrane"/>
    <property type="evidence" value="ECO:0007669"/>
    <property type="project" value="Ensembl"/>
</dbReference>
<evidence type="ECO:0000313" key="22">
    <source>
        <dbReference type="Proteomes" id="UP000694415"/>
    </source>
</evidence>
<evidence type="ECO:0000256" key="7">
    <source>
        <dbReference type="ARBA" id="ARBA00022553"/>
    </source>
</evidence>
<evidence type="ECO:0000256" key="14">
    <source>
        <dbReference type="ARBA" id="ARBA00023054"/>
    </source>
</evidence>
<comment type="catalytic activity">
    <reaction evidence="15">
        <text>L-threonyl-[protein] + ATP = O-phospho-L-threonyl-[protein] + ADP + H(+)</text>
        <dbReference type="Rhea" id="RHEA:46608"/>
        <dbReference type="Rhea" id="RHEA-COMP:11060"/>
        <dbReference type="Rhea" id="RHEA-COMP:11605"/>
        <dbReference type="ChEBI" id="CHEBI:15378"/>
        <dbReference type="ChEBI" id="CHEBI:30013"/>
        <dbReference type="ChEBI" id="CHEBI:30616"/>
        <dbReference type="ChEBI" id="CHEBI:61977"/>
        <dbReference type="ChEBI" id="CHEBI:456216"/>
        <dbReference type="EC" id="2.7.11.1"/>
    </reaction>
</comment>
<dbReference type="InterPro" id="IPR008271">
    <property type="entry name" value="Ser/Thr_kinase_AS"/>
</dbReference>
<dbReference type="GO" id="GO:0006874">
    <property type="term" value="P:intracellular calcium ion homeostasis"/>
    <property type="evidence" value="ECO:0007669"/>
    <property type="project" value="Ensembl"/>
</dbReference>
<dbReference type="GO" id="GO:0010830">
    <property type="term" value="P:regulation of myotube differentiation"/>
    <property type="evidence" value="ECO:0007669"/>
    <property type="project" value="Ensembl"/>
</dbReference>
<dbReference type="Gene3D" id="1.20.5.340">
    <property type="match status" value="1"/>
</dbReference>
<dbReference type="AlphaFoldDB" id="A0A8C6GG39"/>
<dbReference type="GO" id="GO:0002028">
    <property type="term" value="P:regulation of sodium ion transport"/>
    <property type="evidence" value="ECO:0007669"/>
    <property type="project" value="Ensembl"/>
</dbReference>
<evidence type="ECO:0000256" key="8">
    <source>
        <dbReference type="ARBA" id="ARBA00022679"/>
    </source>
</evidence>
<feature type="domain" description="AGC-kinase C-terminal" evidence="20">
    <location>
        <begin position="340"/>
        <end position="415"/>
    </location>
</feature>
<dbReference type="PROSITE" id="PS00108">
    <property type="entry name" value="PROTEIN_KINASE_ST"/>
    <property type="match status" value="1"/>
</dbReference>
<dbReference type="PROSITE" id="PS00107">
    <property type="entry name" value="PROTEIN_KINASE_ATP"/>
    <property type="match status" value="1"/>
</dbReference>
<proteinExistence type="inferred from homology"/>
<dbReference type="SUPFAM" id="SSF56112">
    <property type="entry name" value="Protein kinase-like (PK-like)"/>
    <property type="match status" value="1"/>
</dbReference>
<dbReference type="InterPro" id="IPR014930">
    <property type="entry name" value="Myotonic_dystrophy_kinase_coil"/>
</dbReference>